<name>A0A4Q2DHZ9_9AGAR</name>
<dbReference type="AlphaFoldDB" id="A0A4Q2DHZ9"/>
<dbReference type="EMBL" id="SDEE01000247">
    <property type="protein sequence ID" value="RXW18696.1"/>
    <property type="molecule type" value="Genomic_DNA"/>
</dbReference>
<gene>
    <name evidence="1" type="ORF">EST38_g7149</name>
</gene>
<proteinExistence type="predicted"/>
<protein>
    <submittedName>
        <fullName evidence="1">Uncharacterized protein</fullName>
    </submittedName>
</protein>
<keyword evidence="2" id="KW-1185">Reference proteome</keyword>
<reference evidence="1 2" key="1">
    <citation type="submission" date="2019-01" db="EMBL/GenBank/DDBJ databases">
        <title>Draft genome sequence of Psathyrella aberdarensis IHI B618.</title>
        <authorList>
            <person name="Buettner E."/>
            <person name="Kellner H."/>
        </authorList>
    </citation>
    <scope>NUCLEOTIDE SEQUENCE [LARGE SCALE GENOMIC DNA]</scope>
    <source>
        <strain evidence="1 2">IHI B618</strain>
    </source>
</reference>
<evidence type="ECO:0000313" key="1">
    <source>
        <dbReference type="EMBL" id="RXW18696.1"/>
    </source>
</evidence>
<evidence type="ECO:0000313" key="2">
    <source>
        <dbReference type="Proteomes" id="UP000290288"/>
    </source>
</evidence>
<organism evidence="1 2">
    <name type="scientific">Candolleomyces aberdarensis</name>
    <dbReference type="NCBI Taxonomy" id="2316362"/>
    <lineage>
        <taxon>Eukaryota</taxon>
        <taxon>Fungi</taxon>
        <taxon>Dikarya</taxon>
        <taxon>Basidiomycota</taxon>
        <taxon>Agaricomycotina</taxon>
        <taxon>Agaricomycetes</taxon>
        <taxon>Agaricomycetidae</taxon>
        <taxon>Agaricales</taxon>
        <taxon>Agaricineae</taxon>
        <taxon>Psathyrellaceae</taxon>
        <taxon>Candolleomyces</taxon>
    </lineage>
</organism>
<accession>A0A4Q2DHZ9</accession>
<sequence length="73" mass="7834">MDYLSVVDASCRSLSSTPSIVDTDGLVNTRLVAIRLSPVFDTDFDITLNAPGSRVSSWILFRLLDLASTSALG</sequence>
<dbReference type="Proteomes" id="UP000290288">
    <property type="component" value="Unassembled WGS sequence"/>
</dbReference>
<comment type="caution">
    <text evidence="1">The sequence shown here is derived from an EMBL/GenBank/DDBJ whole genome shotgun (WGS) entry which is preliminary data.</text>
</comment>